<keyword evidence="5" id="KW-0010">Activator</keyword>
<organism evidence="14 15">
    <name type="scientific">Lepisosteus oculatus</name>
    <name type="common">Spotted gar</name>
    <dbReference type="NCBI Taxonomy" id="7918"/>
    <lineage>
        <taxon>Eukaryota</taxon>
        <taxon>Metazoa</taxon>
        <taxon>Chordata</taxon>
        <taxon>Craniata</taxon>
        <taxon>Vertebrata</taxon>
        <taxon>Euteleostomi</taxon>
        <taxon>Actinopterygii</taxon>
        <taxon>Neopterygii</taxon>
        <taxon>Holostei</taxon>
        <taxon>Semionotiformes</taxon>
        <taxon>Lepisosteidae</taxon>
        <taxon>Lepisosteus</taxon>
    </lineage>
</organism>
<dbReference type="Ensembl" id="ENSLOCT00000020559.1">
    <property type="protein sequence ID" value="ENSLOCP00000020524.1"/>
    <property type="gene ID" value="ENSLOCG00000016616.1"/>
</dbReference>
<dbReference type="InterPro" id="IPR050649">
    <property type="entry name" value="Paired_Homeobox_TFs"/>
</dbReference>
<dbReference type="CDD" id="cd00086">
    <property type="entry name" value="homeodomain"/>
    <property type="match status" value="1"/>
</dbReference>
<evidence type="ECO:0000256" key="10">
    <source>
        <dbReference type="PROSITE-ProRule" id="PRU00108"/>
    </source>
</evidence>
<feature type="DNA-binding region" description="Homeobox" evidence="10">
    <location>
        <begin position="98"/>
        <end position="157"/>
    </location>
</feature>
<keyword evidence="4 10" id="KW-0371">Homeobox</keyword>
<evidence type="ECO:0000259" key="13">
    <source>
        <dbReference type="PROSITE" id="PS50071"/>
    </source>
</evidence>
<feature type="compositionally biased region" description="Polar residues" evidence="12">
    <location>
        <begin position="31"/>
        <end position="55"/>
    </location>
</feature>
<feature type="domain" description="Homeobox" evidence="13">
    <location>
        <begin position="96"/>
        <end position="156"/>
    </location>
</feature>
<protein>
    <recommendedName>
        <fullName evidence="9">Intestine-specific homeobox</fullName>
    </recommendedName>
</protein>
<evidence type="ECO:0000256" key="2">
    <source>
        <dbReference type="ARBA" id="ARBA00023015"/>
    </source>
</evidence>
<dbReference type="InterPro" id="IPR009057">
    <property type="entry name" value="Homeodomain-like_sf"/>
</dbReference>
<evidence type="ECO:0000256" key="9">
    <source>
        <dbReference type="ARBA" id="ARBA00067428"/>
    </source>
</evidence>
<sequence>MGDDGCSLSPAELTEQQLSSQELEKALCEGSVSSPVRSNRGQDQTRLPSAVSQKTEWMHLPTTPGEGQERQRENRFCGIQGHHLVCHSLHASVDKKGRRRIRTTFTPEQLEEMEKIFQITHYPDVYTRDELASKTKLPEGRVQIWFQNRRAKWRKHEKLGNFGELQYMTEVDTVPAPRPSPGGDGTLPHEHTDISFLPGCNLLPTKLLPAGLHQQHFTPYHPASAFTAPFPHVLLCYLPPGHPCIFPNLLPTLRKTLS</sequence>
<dbReference type="FunFam" id="1.10.10.60:FF:000369">
    <property type="entry name" value="Intestine specific homeobox"/>
    <property type="match status" value="1"/>
</dbReference>
<reference evidence="14" key="3">
    <citation type="submission" date="2025-09" db="UniProtKB">
        <authorList>
            <consortium name="Ensembl"/>
        </authorList>
    </citation>
    <scope>IDENTIFICATION</scope>
</reference>
<dbReference type="EMBL" id="AHAT01025805">
    <property type="status" value="NOT_ANNOTATED_CDS"/>
    <property type="molecule type" value="Genomic_DNA"/>
</dbReference>
<keyword evidence="6" id="KW-0804">Transcription</keyword>
<name>W5NIR5_LEPOC</name>
<evidence type="ECO:0000313" key="14">
    <source>
        <dbReference type="Ensembl" id="ENSLOCP00000020524.1"/>
    </source>
</evidence>
<evidence type="ECO:0000256" key="8">
    <source>
        <dbReference type="ARBA" id="ARBA00055445"/>
    </source>
</evidence>
<dbReference type="GO" id="GO:0005634">
    <property type="term" value="C:nucleus"/>
    <property type="evidence" value="ECO:0000318"/>
    <property type="project" value="GO_Central"/>
</dbReference>
<evidence type="ECO:0000313" key="15">
    <source>
        <dbReference type="Proteomes" id="UP000018468"/>
    </source>
</evidence>
<dbReference type="Gene3D" id="1.10.10.60">
    <property type="entry name" value="Homeodomain-like"/>
    <property type="match status" value="1"/>
</dbReference>
<evidence type="ECO:0000256" key="3">
    <source>
        <dbReference type="ARBA" id="ARBA00023125"/>
    </source>
</evidence>
<evidence type="ECO:0000256" key="11">
    <source>
        <dbReference type="RuleBase" id="RU000682"/>
    </source>
</evidence>
<evidence type="ECO:0000256" key="4">
    <source>
        <dbReference type="ARBA" id="ARBA00023155"/>
    </source>
</evidence>
<feature type="region of interest" description="Disordered" evidence="12">
    <location>
        <begin position="1"/>
        <end position="70"/>
    </location>
</feature>
<dbReference type="GeneTree" id="ENSGT00940000161702"/>
<dbReference type="Pfam" id="PF00046">
    <property type="entry name" value="Homeodomain"/>
    <property type="match status" value="1"/>
</dbReference>
<evidence type="ECO:0000256" key="12">
    <source>
        <dbReference type="SAM" id="MobiDB-lite"/>
    </source>
</evidence>
<comment type="function">
    <text evidence="8">Transcription factor that regulates gene expression in intestine. May participate in vitamin A metabolism most likely by regulating BCO1 expression in the intestine.</text>
</comment>
<dbReference type="SUPFAM" id="SSF46689">
    <property type="entry name" value="Homeodomain-like"/>
    <property type="match status" value="1"/>
</dbReference>
<keyword evidence="15" id="KW-1185">Reference proteome</keyword>
<evidence type="ECO:0000256" key="6">
    <source>
        <dbReference type="ARBA" id="ARBA00023163"/>
    </source>
</evidence>
<keyword evidence="3 10" id="KW-0238">DNA-binding</keyword>
<dbReference type="PROSITE" id="PS50071">
    <property type="entry name" value="HOMEOBOX_2"/>
    <property type="match status" value="1"/>
</dbReference>
<dbReference type="InterPro" id="IPR017970">
    <property type="entry name" value="Homeobox_CS"/>
</dbReference>
<dbReference type="eggNOG" id="KOG0490">
    <property type="taxonomic scope" value="Eukaryota"/>
</dbReference>
<dbReference type="HOGENOM" id="CLU_1077526_0_0_1"/>
<dbReference type="PROSITE" id="PS00027">
    <property type="entry name" value="HOMEOBOX_1"/>
    <property type="match status" value="1"/>
</dbReference>
<dbReference type="GO" id="GO:0048666">
    <property type="term" value="P:neuron development"/>
    <property type="evidence" value="ECO:0000318"/>
    <property type="project" value="GO_Central"/>
</dbReference>
<reference evidence="14" key="2">
    <citation type="submission" date="2025-08" db="UniProtKB">
        <authorList>
            <consortium name="Ensembl"/>
        </authorList>
    </citation>
    <scope>IDENTIFICATION</scope>
</reference>
<proteinExistence type="predicted"/>
<dbReference type="InterPro" id="IPR001356">
    <property type="entry name" value="HD"/>
</dbReference>
<dbReference type="GO" id="GO:0006357">
    <property type="term" value="P:regulation of transcription by RNA polymerase II"/>
    <property type="evidence" value="ECO:0000318"/>
    <property type="project" value="GO_Central"/>
</dbReference>
<dbReference type="SMART" id="SM00389">
    <property type="entry name" value="HOX"/>
    <property type="match status" value="1"/>
</dbReference>
<dbReference type="Proteomes" id="UP000018468">
    <property type="component" value="Linkage group LG8"/>
</dbReference>
<dbReference type="InParanoid" id="W5NIR5"/>
<keyword evidence="7 10" id="KW-0539">Nucleus</keyword>
<dbReference type="PANTHER" id="PTHR24329:SF362">
    <property type="entry name" value="INTESTINE-SPECIFIC HOMEOBOX"/>
    <property type="match status" value="1"/>
</dbReference>
<dbReference type="PANTHER" id="PTHR24329">
    <property type="entry name" value="HOMEOBOX PROTEIN ARISTALESS"/>
    <property type="match status" value="1"/>
</dbReference>
<keyword evidence="2" id="KW-0805">Transcription regulation</keyword>
<comment type="subcellular location">
    <subcellularLocation>
        <location evidence="1 10 11">Nucleus</location>
    </subcellularLocation>
</comment>
<accession>W5NIR5</accession>
<dbReference type="GO" id="GO:0000981">
    <property type="term" value="F:DNA-binding transcription factor activity, RNA polymerase II-specific"/>
    <property type="evidence" value="ECO:0000318"/>
    <property type="project" value="GO_Central"/>
</dbReference>
<reference evidence="15" key="1">
    <citation type="submission" date="2011-12" db="EMBL/GenBank/DDBJ databases">
        <title>The Draft Genome of Lepisosteus oculatus.</title>
        <authorList>
            <consortium name="The Broad Institute Genome Assembly &amp; Analysis Group"/>
            <consortium name="Computational R&amp;D Group"/>
            <consortium name="and Sequencing Platform"/>
            <person name="Di Palma F."/>
            <person name="Alfoldi J."/>
            <person name="Johnson J."/>
            <person name="Berlin A."/>
            <person name="Gnerre S."/>
            <person name="Jaffe D."/>
            <person name="MacCallum I."/>
            <person name="Young S."/>
            <person name="Walker B.J."/>
            <person name="Lander E.S."/>
            <person name="Lindblad-Toh K."/>
        </authorList>
    </citation>
    <scope>NUCLEOTIDE SEQUENCE [LARGE SCALE GENOMIC DNA]</scope>
</reference>
<evidence type="ECO:0000256" key="7">
    <source>
        <dbReference type="ARBA" id="ARBA00023242"/>
    </source>
</evidence>
<dbReference type="AlphaFoldDB" id="W5NIR5"/>
<evidence type="ECO:0000256" key="5">
    <source>
        <dbReference type="ARBA" id="ARBA00023159"/>
    </source>
</evidence>
<dbReference type="Bgee" id="ENSLOCG00000016616">
    <property type="expression patterns" value="Expressed in intestine"/>
</dbReference>
<dbReference type="STRING" id="7918.ENSLOCP00000020524"/>
<evidence type="ECO:0000256" key="1">
    <source>
        <dbReference type="ARBA" id="ARBA00004123"/>
    </source>
</evidence>
<dbReference type="GO" id="GO:0000977">
    <property type="term" value="F:RNA polymerase II transcription regulatory region sequence-specific DNA binding"/>
    <property type="evidence" value="ECO:0000318"/>
    <property type="project" value="GO_Central"/>
</dbReference>